<dbReference type="InterPro" id="IPR050469">
    <property type="entry name" value="Diguanylate_Cyclase"/>
</dbReference>
<accession>A0A4Z1R474</accession>
<evidence type="ECO:0000313" key="6">
    <source>
        <dbReference type="EMBL" id="TKS53716.1"/>
    </source>
</evidence>
<dbReference type="FunFam" id="3.30.70.270:FF:000001">
    <property type="entry name" value="Diguanylate cyclase domain protein"/>
    <property type="match status" value="1"/>
</dbReference>
<evidence type="ECO:0000259" key="4">
    <source>
        <dbReference type="PROSITE" id="PS50887"/>
    </source>
</evidence>
<dbReference type="PROSITE" id="PS51833">
    <property type="entry name" value="HDOD"/>
    <property type="match status" value="1"/>
</dbReference>
<protein>
    <recommendedName>
        <fullName evidence="2">diguanylate cyclase</fullName>
        <ecNumber evidence="2">2.7.7.65</ecNumber>
    </recommendedName>
</protein>
<reference evidence="6 7" key="1">
    <citation type="submission" date="2019-01" db="EMBL/GenBank/DDBJ databases">
        <authorList>
            <person name="Zhang S."/>
        </authorList>
    </citation>
    <scope>NUCLEOTIDE SEQUENCE [LARGE SCALE GENOMIC DNA]</scope>
    <source>
        <strain evidence="6 7">1626</strain>
    </source>
</reference>
<dbReference type="InterPro" id="IPR000160">
    <property type="entry name" value="GGDEF_dom"/>
</dbReference>
<evidence type="ECO:0000256" key="2">
    <source>
        <dbReference type="ARBA" id="ARBA00012528"/>
    </source>
</evidence>
<dbReference type="Gene3D" id="1.10.3210.10">
    <property type="entry name" value="Hypothetical protein af1432"/>
    <property type="match status" value="1"/>
</dbReference>
<feature type="domain" description="HDOD" evidence="5">
    <location>
        <begin position="15"/>
        <end position="211"/>
    </location>
</feature>
<name>A0A4Z1R474_9GAMM</name>
<feature type="domain" description="GGDEF" evidence="4">
    <location>
        <begin position="358"/>
        <end position="494"/>
    </location>
</feature>
<dbReference type="AlphaFoldDB" id="A0A4Z1R474"/>
<dbReference type="SMART" id="SM00267">
    <property type="entry name" value="GGDEF"/>
    <property type="match status" value="1"/>
</dbReference>
<comment type="caution">
    <text evidence="6">The sequence shown here is derived from an EMBL/GenBank/DDBJ whole genome shotgun (WGS) entry which is preliminary data.</text>
</comment>
<dbReference type="EMBL" id="SPUH01000001">
    <property type="protein sequence ID" value="TKS53716.1"/>
    <property type="molecule type" value="Genomic_DNA"/>
</dbReference>
<sequence length="502" mass="55608">MHPELVSLLSHCRTLPTLPGVALRMIELAEDPATDLAMAADAIALDPALSARLLRIANSPLYASAHRRRVDTLSQALALLGLNAALSLALGFVVARTLQPDHALAGMHERVWQRSALAAMAARLLAERLQLERPEELMLGALLQDIGILALLHAMPERYAELPQVPLQGPERLEVERDHLGGDHTEVGAWLAGRWGLSGYLQRMIRGSETIETGDRTLGCVVAAGLLADVWIRPDDDHAREQLDQVAAALDVEALDIETLLERLSTLAPEMSALFDVRIHREEHAREIEQQGRELAMIRHLLEREDLQLAVREATRLKARTRELDDLVRRDPLTGAYNRRQLEDVLQQAFEEAERRREPLSIAFIDLDDFKLVNDRYGHLVGDTVLREFSQALMRMLRASDLLARYGGEEFLVVLRRCGAERGKQILERILADIAACPLATVDGAGIHITFSAGLATHGEDARFVDAHAMLAAADEALYGAKREGRNQVAMQARAEYSPDPA</sequence>
<evidence type="ECO:0000256" key="3">
    <source>
        <dbReference type="ARBA" id="ARBA00034247"/>
    </source>
</evidence>
<proteinExistence type="predicted"/>
<dbReference type="EC" id="2.7.7.65" evidence="2"/>
<dbReference type="SUPFAM" id="SSF55073">
    <property type="entry name" value="Nucleotide cyclase"/>
    <property type="match status" value="1"/>
</dbReference>
<evidence type="ECO:0000313" key="7">
    <source>
        <dbReference type="Proteomes" id="UP000298681"/>
    </source>
</evidence>
<dbReference type="Proteomes" id="UP000298681">
    <property type="component" value="Unassembled WGS sequence"/>
</dbReference>
<evidence type="ECO:0000259" key="5">
    <source>
        <dbReference type="PROSITE" id="PS51833"/>
    </source>
</evidence>
<dbReference type="PANTHER" id="PTHR45138">
    <property type="entry name" value="REGULATORY COMPONENTS OF SENSORY TRANSDUCTION SYSTEM"/>
    <property type="match status" value="1"/>
</dbReference>
<dbReference type="PROSITE" id="PS50887">
    <property type="entry name" value="GGDEF"/>
    <property type="match status" value="1"/>
</dbReference>
<dbReference type="SUPFAM" id="SSF109604">
    <property type="entry name" value="HD-domain/PDEase-like"/>
    <property type="match status" value="1"/>
</dbReference>
<dbReference type="CDD" id="cd01949">
    <property type="entry name" value="GGDEF"/>
    <property type="match status" value="1"/>
</dbReference>
<evidence type="ECO:0000256" key="1">
    <source>
        <dbReference type="ARBA" id="ARBA00001946"/>
    </source>
</evidence>
<dbReference type="RefSeq" id="WP_134673101.1">
    <property type="nucleotide sequence ID" value="NZ_SPUH01000001.1"/>
</dbReference>
<gene>
    <name evidence="6" type="ORF">E4582_02295</name>
</gene>
<organism evidence="6 7">
    <name type="scientific">Luteimonas yindakuii</name>
    <dbReference type="NCBI Taxonomy" id="2565782"/>
    <lineage>
        <taxon>Bacteria</taxon>
        <taxon>Pseudomonadati</taxon>
        <taxon>Pseudomonadota</taxon>
        <taxon>Gammaproteobacteria</taxon>
        <taxon>Lysobacterales</taxon>
        <taxon>Lysobacteraceae</taxon>
        <taxon>Luteimonas</taxon>
    </lineage>
</organism>
<comment type="cofactor">
    <cofactor evidence="1">
        <name>Mg(2+)</name>
        <dbReference type="ChEBI" id="CHEBI:18420"/>
    </cofactor>
</comment>
<dbReference type="GO" id="GO:0052621">
    <property type="term" value="F:diguanylate cyclase activity"/>
    <property type="evidence" value="ECO:0007669"/>
    <property type="project" value="UniProtKB-EC"/>
</dbReference>
<dbReference type="PANTHER" id="PTHR45138:SF9">
    <property type="entry name" value="DIGUANYLATE CYCLASE DGCM-RELATED"/>
    <property type="match status" value="1"/>
</dbReference>
<dbReference type="NCBIfam" id="TIGR00254">
    <property type="entry name" value="GGDEF"/>
    <property type="match status" value="1"/>
</dbReference>
<dbReference type="InterPro" id="IPR029787">
    <property type="entry name" value="Nucleotide_cyclase"/>
</dbReference>
<dbReference type="Pfam" id="PF00990">
    <property type="entry name" value="GGDEF"/>
    <property type="match status" value="1"/>
</dbReference>
<dbReference type="Pfam" id="PF08668">
    <property type="entry name" value="HDOD"/>
    <property type="match status" value="1"/>
</dbReference>
<dbReference type="InterPro" id="IPR043128">
    <property type="entry name" value="Rev_trsase/Diguanyl_cyclase"/>
</dbReference>
<comment type="catalytic activity">
    <reaction evidence="3">
        <text>2 GTP = 3',3'-c-di-GMP + 2 diphosphate</text>
        <dbReference type="Rhea" id="RHEA:24898"/>
        <dbReference type="ChEBI" id="CHEBI:33019"/>
        <dbReference type="ChEBI" id="CHEBI:37565"/>
        <dbReference type="ChEBI" id="CHEBI:58805"/>
        <dbReference type="EC" id="2.7.7.65"/>
    </reaction>
</comment>
<dbReference type="InterPro" id="IPR013976">
    <property type="entry name" value="HDOD"/>
</dbReference>
<dbReference type="Gene3D" id="3.30.70.270">
    <property type="match status" value="1"/>
</dbReference>
<keyword evidence="7" id="KW-1185">Reference proteome</keyword>